<sequence length="284" mass="30612">MSRPFSSVLRSRLLLATLVAAVVPAAVRAQSTQPDFPPQPTEARVYYAGNQSRGMSEWYPTEAHAEVNDPAGMYEASATAVQSQGRLSIYVATQPSQWNSHNTEAIARLGGVLQVSNFGPAALMQPFQFYTHGTFDATAAPQSNYSFQYYYSISEWTGTQWSLLWRTPIRVNYSSQYGTTYELENVTGASFLVAAGSTRTFGISASLYAQAAAGAIADMSHTARIYATPTAGLTAAGVNGFLSEQAIPEWAQPAVVTTPEPATLLLVAPALALVAVVRRRRREG</sequence>
<feature type="chain" id="PRO_5041342311" description="PEP-CTERM protein-sorting domain-containing protein" evidence="1">
    <location>
        <begin position="30"/>
        <end position="284"/>
    </location>
</feature>
<dbReference type="Proteomes" id="UP001161325">
    <property type="component" value="Unassembled WGS sequence"/>
</dbReference>
<dbReference type="EMBL" id="BRXS01000004">
    <property type="protein sequence ID" value="GLC26548.1"/>
    <property type="molecule type" value="Genomic_DNA"/>
</dbReference>
<feature type="signal peptide" evidence="1">
    <location>
        <begin position="1"/>
        <end position="29"/>
    </location>
</feature>
<evidence type="ECO:0000313" key="2">
    <source>
        <dbReference type="EMBL" id="GLC26548.1"/>
    </source>
</evidence>
<comment type="caution">
    <text evidence="2">The sequence shown here is derived from an EMBL/GenBank/DDBJ whole genome shotgun (WGS) entry which is preliminary data.</text>
</comment>
<keyword evidence="1" id="KW-0732">Signal</keyword>
<gene>
    <name evidence="2" type="ORF">rosag_30610</name>
</gene>
<proteinExistence type="predicted"/>
<protein>
    <recommendedName>
        <fullName evidence="4">PEP-CTERM protein-sorting domain-containing protein</fullName>
    </recommendedName>
</protein>
<accession>A0AA37VBK6</accession>
<evidence type="ECO:0000256" key="1">
    <source>
        <dbReference type="SAM" id="SignalP"/>
    </source>
</evidence>
<evidence type="ECO:0008006" key="4">
    <source>
        <dbReference type="Google" id="ProtNLM"/>
    </source>
</evidence>
<keyword evidence="3" id="KW-1185">Reference proteome</keyword>
<dbReference type="RefSeq" id="WP_284350998.1">
    <property type="nucleotide sequence ID" value="NZ_BRXS01000004.1"/>
</dbReference>
<evidence type="ECO:0000313" key="3">
    <source>
        <dbReference type="Proteomes" id="UP001161325"/>
    </source>
</evidence>
<organism evidence="2 3">
    <name type="scientific">Roseisolibacter agri</name>
    <dbReference type="NCBI Taxonomy" id="2014610"/>
    <lineage>
        <taxon>Bacteria</taxon>
        <taxon>Pseudomonadati</taxon>
        <taxon>Gemmatimonadota</taxon>
        <taxon>Gemmatimonadia</taxon>
        <taxon>Gemmatimonadales</taxon>
        <taxon>Gemmatimonadaceae</taxon>
        <taxon>Roseisolibacter</taxon>
    </lineage>
</organism>
<name>A0AA37VBK6_9BACT</name>
<reference evidence="2" key="1">
    <citation type="submission" date="2022-08" db="EMBL/GenBank/DDBJ databases">
        <title>Draft genome sequencing of Roseisolibacter agri AW1220.</title>
        <authorList>
            <person name="Tobiishi Y."/>
            <person name="Tonouchi A."/>
        </authorList>
    </citation>
    <scope>NUCLEOTIDE SEQUENCE</scope>
    <source>
        <strain evidence="2">AW1220</strain>
    </source>
</reference>
<dbReference type="AlphaFoldDB" id="A0AA37VBK6"/>